<organism evidence="1 2">
    <name type="scientific">Paenibacillus azoreducens</name>
    <dbReference type="NCBI Taxonomy" id="116718"/>
    <lineage>
        <taxon>Bacteria</taxon>
        <taxon>Bacillati</taxon>
        <taxon>Bacillota</taxon>
        <taxon>Bacilli</taxon>
        <taxon>Bacillales</taxon>
        <taxon>Paenibacillaceae</taxon>
        <taxon>Paenibacillus</taxon>
    </lineage>
</organism>
<dbReference type="Proteomes" id="UP000682811">
    <property type="component" value="Unassembled WGS sequence"/>
</dbReference>
<dbReference type="EMBL" id="BORT01000026">
    <property type="protein sequence ID" value="GIO49900.1"/>
    <property type="molecule type" value="Genomic_DNA"/>
</dbReference>
<sequence length="47" mass="5559">MNVPQIIPFHHAYPRPQVLTPQKKNSDQQTVTFQEVLKKKMKQKNGR</sequence>
<gene>
    <name evidence="1" type="ORF">J34TS1_46650</name>
</gene>
<keyword evidence="2" id="KW-1185">Reference proteome</keyword>
<proteinExistence type="predicted"/>
<name>A0A920CT19_9BACL</name>
<dbReference type="AlphaFoldDB" id="A0A920CT19"/>
<accession>A0A920CT19</accession>
<protein>
    <submittedName>
        <fullName evidence="1">Uncharacterized protein</fullName>
    </submittedName>
</protein>
<evidence type="ECO:0000313" key="2">
    <source>
        <dbReference type="Proteomes" id="UP000682811"/>
    </source>
</evidence>
<comment type="caution">
    <text evidence="1">The sequence shown here is derived from an EMBL/GenBank/DDBJ whole genome shotgun (WGS) entry which is preliminary data.</text>
</comment>
<reference evidence="1 2" key="1">
    <citation type="submission" date="2021-03" db="EMBL/GenBank/DDBJ databases">
        <title>Antimicrobial resistance genes in bacteria isolated from Japanese honey, and their potential for conferring macrolide and lincosamide resistance in the American foulbrood pathogen Paenibacillus larvae.</title>
        <authorList>
            <person name="Okamoto M."/>
            <person name="Kumagai M."/>
            <person name="Kanamori H."/>
            <person name="Takamatsu D."/>
        </authorList>
    </citation>
    <scope>NUCLEOTIDE SEQUENCE [LARGE SCALE GENOMIC DNA]</scope>
    <source>
        <strain evidence="1 2">J34TS1</strain>
    </source>
</reference>
<evidence type="ECO:0000313" key="1">
    <source>
        <dbReference type="EMBL" id="GIO49900.1"/>
    </source>
</evidence>